<dbReference type="Proteomes" id="UP000039865">
    <property type="component" value="Unassembled WGS sequence"/>
</dbReference>
<dbReference type="OrthoDB" id="424639at2759"/>
<evidence type="ECO:0008006" key="3">
    <source>
        <dbReference type="Google" id="ProtNLM"/>
    </source>
</evidence>
<gene>
    <name evidence="1" type="primary">Contig9118.g9757</name>
    <name evidence="1" type="ORF">STYLEM_10896</name>
</gene>
<dbReference type="OMA" id="TIDSEPH"/>
<protein>
    <recommendedName>
        <fullName evidence="3">N-formylglutamate amidohydrolase</fullName>
    </recommendedName>
</protein>
<organism evidence="1 2">
    <name type="scientific">Stylonychia lemnae</name>
    <name type="common">Ciliate</name>
    <dbReference type="NCBI Taxonomy" id="5949"/>
    <lineage>
        <taxon>Eukaryota</taxon>
        <taxon>Sar</taxon>
        <taxon>Alveolata</taxon>
        <taxon>Ciliophora</taxon>
        <taxon>Intramacronucleata</taxon>
        <taxon>Spirotrichea</taxon>
        <taxon>Stichotrichia</taxon>
        <taxon>Sporadotrichida</taxon>
        <taxon>Oxytrichidae</taxon>
        <taxon>Stylonychinae</taxon>
        <taxon>Stylonychia</taxon>
    </lineage>
</organism>
<name>A0A078AKA6_STYLE</name>
<evidence type="ECO:0000313" key="1">
    <source>
        <dbReference type="EMBL" id="CDW81872.1"/>
    </source>
</evidence>
<dbReference type="InParanoid" id="A0A078AKA6"/>
<reference evidence="1 2" key="1">
    <citation type="submission" date="2014-06" db="EMBL/GenBank/DDBJ databases">
        <authorList>
            <person name="Swart Estienne"/>
        </authorList>
    </citation>
    <scope>NUCLEOTIDE SEQUENCE [LARGE SCALE GENOMIC DNA]</scope>
    <source>
        <strain evidence="1 2">130c</strain>
    </source>
</reference>
<dbReference type="AlphaFoldDB" id="A0A078AKA6"/>
<evidence type="ECO:0000313" key="2">
    <source>
        <dbReference type="Proteomes" id="UP000039865"/>
    </source>
</evidence>
<keyword evidence="2" id="KW-1185">Reference proteome</keyword>
<dbReference type="EMBL" id="CCKQ01010357">
    <property type="protein sequence ID" value="CDW81872.1"/>
    <property type="molecule type" value="Genomic_DNA"/>
</dbReference>
<accession>A0A078AKA6</accession>
<sequence>MESRNQINPGENHVSKYVASVNGPIIFTAPHSGKLKRGGAEYDEKRRVHQREKYTSALALKFAIEVGNQSKDAKTGRSPGPLGSFCFWSKDHKLNEVDLDPNYLYSGNIMESPFHQYLHLAQDLQQGVPLFHIDIHGKLDRKDCYDLDLGIECAVKHWEGYGEQDFLNAFINKLKSGFNEILKNIPKYKGFEAKCNENPYLNGNWGGDLKTMNEQAIVLGIPSIQLEIPFTMRAYLFKDDQFAKSFVKVLLSTYREVIVNWWPAKSVPQLFDPRLGALVRHKKYNKQEADLLNQQYVEWEKKPKATDKYI</sequence>
<proteinExistence type="predicted"/>